<protein>
    <submittedName>
        <fullName evidence="1">Uncharacterized protein</fullName>
    </submittedName>
</protein>
<name>A0A1F4X6K7_UNCKA</name>
<comment type="caution">
    <text evidence="1">The sequence shown here is derived from an EMBL/GenBank/DDBJ whole genome shotgun (WGS) entry which is preliminary data.</text>
</comment>
<gene>
    <name evidence="1" type="ORF">A2619_01090</name>
</gene>
<accession>A0A1F4X6K7</accession>
<evidence type="ECO:0000313" key="1">
    <source>
        <dbReference type="EMBL" id="OGC77181.1"/>
    </source>
</evidence>
<dbReference type="AlphaFoldDB" id="A0A1F4X6K7"/>
<evidence type="ECO:0000313" key="2">
    <source>
        <dbReference type="Proteomes" id="UP000176815"/>
    </source>
</evidence>
<proteinExistence type="predicted"/>
<dbReference type="EMBL" id="MEWG01000025">
    <property type="protein sequence ID" value="OGC77181.1"/>
    <property type="molecule type" value="Genomic_DNA"/>
</dbReference>
<reference evidence="1 2" key="1">
    <citation type="journal article" date="2016" name="Nat. Commun.">
        <title>Thousands of microbial genomes shed light on interconnected biogeochemical processes in an aquifer system.</title>
        <authorList>
            <person name="Anantharaman K."/>
            <person name="Brown C.T."/>
            <person name="Hug L.A."/>
            <person name="Sharon I."/>
            <person name="Castelle C.J."/>
            <person name="Probst A.J."/>
            <person name="Thomas B.C."/>
            <person name="Singh A."/>
            <person name="Wilkins M.J."/>
            <person name="Karaoz U."/>
            <person name="Brodie E.L."/>
            <person name="Williams K.H."/>
            <person name="Hubbard S.S."/>
            <person name="Banfield J.F."/>
        </authorList>
    </citation>
    <scope>NUCLEOTIDE SEQUENCE [LARGE SCALE GENOMIC DNA]</scope>
</reference>
<sequence>MKKQAETGNDANAIFKIGDDTLGIVQEILNRRKISIEAIYDYYTIEYRIMIPCGFHEHKEVITSDFKEKIVRNTLTAWEIDLLKFHQDHFKKYYYDANSKF</sequence>
<dbReference type="Proteomes" id="UP000176815">
    <property type="component" value="Unassembled WGS sequence"/>
</dbReference>
<organism evidence="1 2">
    <name type="scientific">candidate division WWE3 bacterium RIFOXYD1_FULL_39_9</name>
    <dbReference type="NCBI Taxonomy" id="1802649"/>
    <lineage>
        <taxon>Bacteria</taxon>
        <taxon>Katanobacteria</taxon>
    </lineage>
</organism>